<gene>
    <name evidence="2" type="ORF">LX69_02337</name>
</gene>
<feature type="transmembrane region" description="Helical" evidence="1">
    <location>
        <begin position="93"/>
        <end position="110"/>
    </location>
</feature>
<organism evidence="2 3">
    <name type="scientific">Breznakibacter xylanolyticus</name>
    <dbReference type="NCBI Taxonomy" id="990"/>
    <lineage>
        <taxon>Bacteria</taxon>
        <taxon>Pseudomonadati</taxon>
        <taxon>Bacteroidota</taxon>
        <taxon>Bacteroidia</taxon>
        <taxon>Marinilabiliales</taxon>
        <taxon>Marinilabiliaceae</taxon>
        <taxon>Breznakibacter</taxon>
    </lineage>
</organism>
<accession>A0A2W7NAA1</accession>
<feature type="transmembrane region" description="Helical" evidence="1">
    <location>
        <begin position="12"/>
        <end position="34"/>
    </location>
</feature>
<proteinExistence type="predicted"/>
<reference evidence="2 3" key="1">
    <citation type="submission" date="2018-06" db="EMBL/GenBank/DDBJ databases">
        <title>Genomic Encyclopedia of Archaeal and Bacterial Type Strains, Phase II (KMG-II): from individual species to whole genera.</title>
        <authorList>
            <person name="Goeker M."/>
        </authorList>
    </citation>
    <scope>NUCLEOTIDE SEQUENCE [LARGE SCALE GENOMIC DNA]</scope>
    <source>
        <strain evidence="2 3">DSM 6779</strain>
    </source>
</reference>
<evidence type="ECO:0000313" key="2">
    <source>
        <dbReference type="EMBL" id="PZX15007.1"/>
    </source>
</evidence>
<comment type="caution">
    <text evidence="2">The sequence shown here is derived from an EMBL/GenBank/DDBJ whole genome shotgun (WGS) entry which is preliminary data.</text>
</comment>
<evidence type="ECO:0000313" key="3">
    <source>
        <dbReference type="Proteomes" id="UP000249239"/>
    </source>
</evidence>
<evidence type="ECO:0000256" key="1">
    <source>
        <dbReference type="SAM" id="Phobius"/>
    </source>
</evidence>
<name>A0A2W7NAA1_9BACT</name>
<protein>
    <submittedName>
        <fullName evidence="2">Uncharacterized protein</fullName>
    </submittedName>
</protein>
<keyword evidence="3" id="KW-1185">Reference proteome</keyword>
<feature type="transmembrane region" description="Helical" evidence="1">
    <location>
        <begin position="54"/>
        <end position="72"/>
    </location>
</feature>
<sequence length="113" mass="13608">MRYFHYKLFKLLLIVPTNVTPAFNAMLILITIQLSNLFSFFNIFKSYSGIDLYHIHYVAIYLFLFLINYLYIYRYRKETQRKYQNESKIRRHIGSLAFGVYVIASIVVFVKTK</sequence>
<keyword evidence="1" id="KW-0812">Transmembrane</keyword>
<keyword evidence="1" id="KW-1133">Transmembrane helix</keyword>
<keyword evidence="1" id="KW-0472">Membrane</keyword>
<dbReference type="EMBL" id="QKZK01000018">
    <property type="protein sequence ID" value="PZX15007.1"/>
    <property type="molecule type" value="Genomic_DNA"/>
</dbReference>
<dbReference type="Proteomes" id="UP000249239">
    <property type="component" value="Unassembled WGS sequence"/>
</dbReference>
<dbReference type="AlphaFoldDB" id="A0A2W7NAA1"/>